<sequence>MNPLDYIDPSVETAAILTGGRERVIETAVAVLLERESIRISRDGVLRVVGRRPAYRTELEQLVLTTIKAASGRTVPQLKKDLLTHAVPSAMAAALVDSGLLFQRWWTFGLRLTAAGRQAVGTAETTIGAVPSDAAVQVALHGLGAFSGASAGRSFKSKAKSENNDVSPCGSGGWGNA</sequence>
<dbReference type="RefSeq" id="WP_054289939.1">
    <property type="nucleotide sequence ID" value="NZ_CP012752.1"/>
</dbReference>
<accession>A0A0N9I0M3</accession>
<dbReference type="STRING" id="860235.AOZ06_14885"/>
<organism evidence="2 3">
    <name type="scientific">Kibdelosporangium phytohabitans</name>
    <dbReference type="NCBI Taxonomy" id="860235"/>
    <lineage>
        <taxon>Bacteria</taxon>
        <taxon>Bacillati</taxon>
        <taxon>Actinomycetota</taxon>
        <taxon>Actinomycetes</taxon>
        <taxon>Pseudonocardiales</taxon>
        <taxon>Pseudonocardiaceae</taxon>
        <taxon>Kibdelosporangium</taxon>
    </lineage>
</organism>
<dbReference type="InterPro" id="IPR026467">
    <property type="entry name" value="Ser/Gly_Cys_C_dom"/>
</dbReference>
<evidence type="ECO:0008006" key="4">
    <source>
        <dbReference type="Google" id="ProtNLM"/>
    </source>
</evidence>
<name>A0A0N9I0M3_9PSEU</name>
<evidence type="ECO:0000313" key="3">
    <source>
        <dbReference type="Proteomes" id="UP000063699"/>
    </source>
</evidence>
<dbReference type="NCBIfam" id="TIGR04222">
    <property type="entry name" value="near_uncomplex"/>
    <property type="match status" value="1"/>
</dbReference>
<evidence type="ECO:0000313" key="2">
    <source>
        <dbReference type="EMBL" id="ALG08032.1"/>
    </source>
</evidence>
<dbReference type="AlphaFoldDB" id="A0A0N9I0M3"/>
<gene>
    <name evidence="2" type="ORF">AOZ06_14885</name>
</gene>
<reference evidence="2 3" key="1">
    <citation type="submission" date="2015-07" db="EMBL/GenBank/DDBJ databases">
        <title>Genome sequencing of Kibdelosporangium phytohabitans.</title>
        <authorList>
            <person name="Qin S."/>
            <person name="Xing K."/>
        </authorList>
    </citation>
    <scope>NUCLEOTIDE SEQUENCE [LARGE SCALE GENOMIC DNA]</scope>
    <source>
        <strain evidence="2 3">KLBMP1111</strain>
    </source>
</reference>
<keyword evidence="3" id="KW-1185">Reference proteome</keyword>
<feature type="region of interest" description="Disordered" evidence="1">
    <location>
        <begin position="157"/>
        <end position="177"/>
    </location>
</feature>
<dbReference type="KEGG" id="kphy:AOZ06_14885"/>
<dbReference type="Proteomes" id="UP000063699">
    <property type="component" value="Chromosome"/>
</dbReference>
<dbReference type="OrthoDB" id="4241909at2"/>
<proteinExistence type="predicted"/>
<evidence type="ECO:0000256" key="1">
    <source>
        <dbReference type="SAM" id="MobiDB-lite"/>
    </source>
</evidence>
<protein>
    <recommendedName>
        <fullName evidence="4">TIGR04222 domain-containing membrane protein</fullName>
    </recommendedName>
</protein>
<dbReference type="EMBL" id="CP012752">
    <property type="protein sequence ID" value="ALG08032.1"/>
    <property type="molecule type" value="Genomic_DNA"/>
</dbReference>